<gene>
    <name evidence="2" type="ORF">SDC9_163119</name>
</gene>
<comment type="caution">
    <text evidence="2">The sequence shown here is derived from an EMBL/GenBank/DDBJ whole genome shotgun (WGS) entry which is preliminary data.</text>
</comment>
<dbReference type="InterPro" id="IPR002733">
    <property type="entry name" value="AMMECR1_domain"/>
</dbReference>
<proteinExistence type="predicted"/>
<reference evidence="2" key="1">
    <citation type="submission" date="2019-08" db="EMBL/GenBank/DDBJ databases">
        <authorList>
            <person name="Kucharzyk K."/>
            <person name="Murdoch R.W."/>
            <person name="Higgins S."/>
            <person name="Loffler F."/>
        </authorList>
    </citation>
    <scope>NUCLEOTIDE SEQUENCE</scope>
</reference>
<dbReference type="Pfam" id="PF01871">
    <property type="entry name" value="AMMECR1"/>
    <property type="match status" value="1"/>
</dbReference>
<name>A0A645FUS8_9ZZZZ</name>
<feature type="domain" description="AMMECR1" evidence="1">
    <location>
        <begin position="1"/>
        <end position="102"/>
    </location>
</feature>
<accession>A0A645FUS8</accession>
<dbReference type="SUPFAM" id="SSF143447">
    <property type="entry name" value="AMMECR1-like"/>
    <property type="match status" value="1"/>
</dbReference>
<evidence type="ECO:0000259" key="1">
    <source>
        <dbReference type="PROSITE" id="PS51112"/>
    </source>
</evidence>
<dbReference type="InterPro" id="IPR036071">
    <property type="entry name" value="AMMECR1_dom_sf"/>
</dbReference>
<dbReference type="InterPro" id="IPR027485">
    <property type="entry name" value="AMMECR1_N"/>
</dbReference>
<organism evidence="2">
    <name type="scientific">bioreactor metagenome</name>
    <dbReference type="NCBI Taxonomy" id="1076179"/>
    <lineage>
        <taxon>unclassified sequences</taxon>
        <taxon>metagenomes</taxon>
        <taxon>ecological metagenomes</taxon>
    </lineage>
</organism>
<dbReference type="Gene3D" id="3.30.700.20">
    <property type="entry name" value="Hypothetical protein ph0010, domain 1"/>
    <property type="match status" value="1"/>
</dbReference>
<sequence length="102" mass="11606">MKNAIAACSEDPRFEPVRAEELERITYSVDVLGPTERIESMDQLDAKRYGVIVVSGYRKGLLLPNLEGVDTVDEQVKIAKRKAGIPESERCRMERFEVVRHT</sequence>
<dbReference type="AlphaFoldDB" id="A0A645FUS8"/>
<dbReference type="PROSITE" id="PS51112">
    <property type="entry name" value="AMMECR1"/>
    <property type="match status" value="1"/>
</dbReference>
<protein>
    <recommendedName>
        <fullName evidence="1">AMMECR1 domain-containing protein</fullName>
    </recommendedName>
</protein>
<dbReference type="EMBL" id="VSSQ01062642">
    <property type="protein sequence ID" value="MPN15783.1"/>
    <property type="molecule type" value="Genomic_DNA"/>
</dbReference>
<evidence type="ECO:0000313" key="2">
    <source>
        <dbReference type="EMBL" id="MPN15783.1"/>
    </source>
</evidence>